<dbReference type="EMBL" id="LSRQ01007888">
    <property type="protein sequence ID" value="OAY64446.1"/>
    <property type="molecule type" value="Genomic_DNA"/>
</dbReference>
<evidence type="ECO:0000256" key="17">
    <source>
        <dbReference type="ARBA" id="ARBA00023170"/>
    </source>
</evidence>
<dbReference type="CDD" id="cd06899">
    <property type="entry name" value="lectin_legume_LecRK_Arcelin_ConA"/>
    <property type="match status" value="1"/>
</dbReference>
<dbReference type="SUPFAM" id="SSF56112">
    <property type="entry name" value="Protein kinase-like (PK-like)"/>
    <property type="match status" value="1"/>
</dbReference>
<keyword evidence="16 23" id="KW-0472">Membrane</keyword>
<evidence type="ECO:0000256" key="21">
    <source>
        <dbReference type="ARBA" id="ARBA00063357"/>
    </source>
</evidence>
<evidence type="ECO:0000259" key="25">
    <source>
        <dbReference type="PROSITE" id="PS50011"/>
    </source>
</evidence>
<evidence type="ECO:0000256" key="11">
    <source>
        <dbReference type="ARBA" id="ARBA00022741"/>
    </source>
</evidence>
<dbReference type="GO" id="GO:0030246">
    <property type="term" value="F:carbohydrate binding"/>
    <property type="evidence" value="ECO:0007669"/>
    <property type="project" value="UniProtKB-KW"/>
</dbReference>
<dbReference type="PROSITE" id="PS00307">
    <property type="entry name" value="LECTIN_LEGUME_BETA"/>
    <property type="match status" value="1"/>
</dbReference>
<comment type="subunit">
    <text evidence="21">Interacts with ABCG40.</text>
</comment>
<dbReference type="InterPro" id="IPR008271">
    <property type="entry name" value="Ser/Thr_kinase_AS"/>
</dbReference>
<dbReference type="GO" id="GO:0004674">
    <property type="term" value="F:protein serine/threonine kinase activity"/>
    <property type="evidence" value="ECO:0007669"/>
    <property type="project" value="UniProtKB-KW"/>
</dbReference>
<dbReference type="FunFam" id="2.60.120.200:FF:000103">
    <property type="entry name" value="L-type lectin-domain containing receptor kinase IX.1"/>
    <property type="match status" value="1"/>
</dbReference>
<gene>
    <name evidence="26" type="ORF">ACMD2_04354</name>
</gene>
<keyword evidence="6" id="KW-0723">Serine/threonine-protein kinase</keyword>
<comment type="subcellular location">
    <subcellularLocation>
        <location evidence="1">Cell membrane</location>
        <topology evidence="1">Single-pass type I membrane protein</topology>
    </subcellularLocation>
</comment>
<proteinExistence type="inferred from homology"/>
<dbReference type="PROSITE" id="PS00308">
    <property type="entry name" value="LECTIN_LEGUME_ALPHA"/>
    <property type="match status" value="1"/>
</dbReference>
<dbReference type="EC" id="2.7.11.1" evidence="4"/>
<keyword evidence="7" id="KW-0808">Transferase</keyword>
<dbReference type="GO" id="GO:0005524">
    <property type="term" value="F:ATP binding"/>
    <property type="evidence" value="ECO:0007669"/>
    <property type="project" value="UniProtKB-UniRule"/>
</dbReference>
<dbReference type="InterPro" id="IPR000719">
    <property type="entry name" value="Prot_kinase_dom"/>
</dbReference>
<dbReference type="SUPFAM" id="SSF49899">
    <property type="entry name" value="Concanavalin A-like lectins/glucanases"/>
    <property type="match status" value="1"/>
</dbReference>
<evidence type="ECO:0000256" key="23">
    <source>
        <dbReference type="SAM" id="Phobius"/>
    </source>
</evidence>
<evidence type="ECO:0000256" key="8">
    <source>
        <dbReference type="ARBA" id="ARBA00022692"/>
    </source>
</evidence>
<evidence type="ECO:0000256" key="18">
    <source>
        <dbReference type="ARBA" id="ARBA00023180"/>
    </source>
</evidence>
<keyword evidence="13" id="KW-0611">Plant defense</keyword>
<evidence type="ECO:0000256" key="10">
    <source>
        <dbReference type="ARBA" id="ARBA00022734"/>
    </source>
</evidence>
<dbReference type="Proteomes" id="UP000092600">
    <property type="component" value="Unassembled WGS sequence"/>
</dbReference>
<evidence type="ECO:0000256" key="6">
    <source>
        <dbReference type="ARBA" id="ARBA00022527"/>
    </source>
</evidence>
<dbReference type="PROSITE" id="PS00107">
    <property type="entry name" value="PROTEIN_KINASE_ATP"/>
    <property type="match status" value="1"/>
</dbReference>
<comment type="similarity">
    <text evidence="2">In the N-terminal section; belongs to the leguminous lectin family.</text>
</comment>
<evidence type="ECO:0000256" key="3">
    <source>
        <dbReference type="ARBA" id="ARBA00010217"/>
    </source>
</evidence>
<dbReference type="Gene3D" id="2.60.120.200">
    <property type="match status" value="1"/>
</dbReference>
<dbReference type="AlphaFoldDB" id="A0A199UIB6"/>
<dbReference type="STRING" id="4615.A0A199UIB6"/>
<feature type="domain" description="Protein kinase" evidence="25">
    <location>
        <begin position="360"/>
        <end position="619"/>
    </location>
</feature>
<evidence type="ECO:0000256" key="12">
    <source>
        <dbReference type="ARBA" id="ARBA00022777"/>
    </source>
</evidence>
<name>A0A199UIB6_ANACO</name>
<keyword evidence="14 22" id="KW-0067">ATP-binding</keyword>
<evidence type="ECO:0000313" key="26">
    <source>
        <dbReference type="EMBL" id="OAY64446.1"/>
    </source>
</evidence>
<keyword evidence="12 26" id="KW-0418">Kinase</keyword>
<evidence type="ECO:0000256" key="22">
    <source>
        <dbReference type="PROSITE-ProRule" id="PRU10141"/>
    </source>
</evidence>
<accession>A0A199UIB6</accession>
<dbReference type="Gene3D" id="3.30.200.20">
    <property type="entry name" value="Phosphorylase Kinase, domain 1"/>
    <property type="match status" value="1"/>
</dbReference>
<keyword evidence="8 23" id="KW-0812">Transmembrane</keyword>
<keyword evidence="15 23" id="KW-1133">Transmembrane helix</keyword>
<dbReference type="PANTHER" id="PTHR27007">
    <property type="match status" value="1"/>
</dbReference>
<evidence type="ECO:0000256" key="20">
    <source>
        <dbReference type="ARBA" id="ARBA00058818"/>
    </source>
</evidence>
<dbReference type="PROSITE" id="PS00108">
    <property type="entry name" value="PROTEIN_KINASE_ST"/>
    <property type="match status" value="1"/>
</dbReference>
<evidence type="ECO:0000256" key="7">
    <source>
        <dbReference type="ARBA" id="ARBA00022679"/>
    </source>
</evidence>
<evidence type="ECO:0000256" key="14">
    <source>
        <dbReference type="ARBA" id="ARBA00022840"/>
    </source>
</evidence>
<evidence type="ECO:0000256" key="1">
    <source>
        <dbReference type="ARBA" id="ARBA00004251"/>
    </source>
</evidence>
<dbReference type="GO" id="GO:0009626">
    <property type="term" value="P:plant-type hypersensitive response"/>
    <property type="evidence" value="ECO:0007669"/>
    <property type="project" value="UniProtKB-ARBA"/>
</dbReference>
<dbReference type="FunFam" id="1.10.510.10:FF:000240">
    <property type="entry name" value="Lectin-domain containing receptor kinase A4.3"/>
    <property type="match status" value="1"/>
</dbReference>
<protein>
    <recommendedName>
        <fullName evidence="4">non-specific serine/threonine protein kinase</fullName>
        <ecNumber evidence="4">2.7.11.1</ecNumber>
    </recommendedName>
</protein>
<evidence type="ECO:0000256" key="19">
    <source>
        <dbReference type="ARBA" id="ARBA00058054"/>
    </source>
</evidence>
<keyword evidence="10 26" id="KW-0430">Lectin</keyword>
<feature type="binding site" evidence="22">
    <location>
        <position position="393"/>
    </location>
    <ligand>
        <name>ATP</name>
        <dbReference type="ChEBI" id="CHEBI:30616"/>
    </ligand>
</feature>
<evidence type="ECO:0000256" key="4">
    <source>
        <dbReference type="ARBA" id="ARBA00012513"/>
    </source>
</evidence>
<dbReference type="FunFam" id="3.30.200.20:FF:000168">
    <property type="entry name" value="L-type lectin-domain containing receptor kinase IX.1"/>
    <property type="match status" value="1"/>
</dbReference>
<evidence type="ECO:0000256" key="16">
    <source>
        <dbReference type="ARBA" id="ARBA00023136"/>
    </source>
</evidence>
<dbReference type="InterPro" id="IPR011009">
    <property type="entry name" value="Kinase-like_dom_sf"/>
</dbReference>
<dbReference type="Gene3D" id="1.10.510.10">
    <property type="entry name" value="Transferase(Phosphotransferase) domain 1"/>
    <property type="match status" value="1"/>
</dbReference>
<feature type="chain" id="PRO_5008508018" description="non-specific serine/threonine protein kinase" evidence="24">
    <location>
        <begin position="28"/>
        <end position="687"/>
    </location>
</feature>
<evidence type="ECO:0000256" key="15">
    <source>
        <dbReference type="ARBA" id="ARBA00022989"/>
    </source>
</evidence>
<dbReference type="InterPro" id="IPR013320">
    <property type="entry name" value="ConA-like_dom_sf"/>
</dbReference>
<feature type="transmembrane region" description="Helical" evidence="23">
    <location>
        <begin position="281"/>
        <end position="303"/>
    </location>
</feature>
<dbReference type="SMART" id="SM00220">
    <property type="entry name" value="S_TKc"/>
    <property type="match status" value="1"/>
</dbReference>
<dbReference type="InterPro" id="IPR001220">
    <property type="entry name" value="Legume_lectin_dom"/>
</dbReference>
<dbReference type="InterPro" id="IPR050528">
    <property type="entry name" value="L-type_Lectin-RKs"/>
</dbReference>
<keyword evidence="11 22" id="KW-0547">Nucleotide-binding</keyword>
<dbReference type="Pfam" id="PF00139">
    <property type="entry name" value="Lectin_legB"/>
    <property type="match status" value="1"/>
</dbReference>
<organism evidence="26 27">
    <name type="scientific">Ananas comosus</name>
    <name type="common">Pineapple</name>
    <name type="synonym">Ananas ananas</name>
    <dbReference type="NCBI Taxonomy" id="4615"/>
    <lineage>
        <taxon>Eukaryota</taxon>
        <taxon>Viridiplantae</taxon>
        <taxon>Streptophyta</taxon>
        <taxon>Embryophyta</taxon>
        <taxon>Tracheophyta</taxon>
        <taxon>Spermatophyta</taxon>
        <taxon>Magnoliopsida</taxon>
        <taxon>Liliopsida</taxon>
        <taxon>Poales</taxon>
        <taxon>Bromeliaceae</taxon>
        <taxon>Bromelioideae</taxon>
        <taxon>Ananas</taxon>
    </lineage>
</organism>
<dbReference type="PROSITE" id="PS50011">
    <property type="entry name" value="PROTEIN_KINASE_DOM"/>
    <property type="match status" value="1"/>
</dbReference>
<dbReference type="InterPro" id="IPR000985">
    <property type="entry name" value="Lectin_LegA_CS"/>
</dbReference>
<reference evidence="26 27" key="1">
    <citation type="journal article" date="2016" name="DNA Res.">
        <title>The draft genome of MD-2 pineapple using hybrid error correction of long reads.</title>
        <authorList>
            <person name="Redwan R.M."/>
            <person name="Saidin A."/>
            <person name="Kumar S.V."/>
        </authorList>
    </citation>
    <scope>NUCLEOTIDE SEQUENCE [LARGE SCALE GENOMIC DNA]</scope>
    <source>
        <strain evidence="27">cv. MD2</strain>
        <tissue evidence="26">Leaf</tissue>
    </source>
</reference>
<comment type="function">
    <text evidence="20">Promotes hydrogen peroxide H(2)O(2) production and cell death.</text>
</comment>
<dbReference type="CDD" id="cd14066">
    <property type="entry name" value="STKc_IRAK"/>
    <property type="match status" value="1"/>
</dbReference>
<keyword evidence="18" id="KW-0325">Glycoprotein</keyword>
<dbReference type="InterPro" id="IPR019825">
    <property type="entry name" value="Lectin_legB_Mn/Ca_BS"/>
</dbReference>
<evidence type="ECO:0000256" key="13">
    <source>
        <dbReference type="ARBA" id="ARBA00022821"/>
    </source>
</evidence>
<dbReference type="GO" id="GO:0005886">
    <property type="term" value="C:plasma membrane"/>
    <property type="evidence" value="ECO:0007669"/>
    <property type="project" value="UniProtKB-SubCell"/>
</dbReference>
<dbReference type="Pfam" id="PF00069">
    <property type="entry name" value="Pkinase"/>
    <property type="match status" value="1"/>
</dbReference>
<comment type="function">
    <text evidence="19">Involved in resistance response to the pathogenic oomycetes Phytophthora infestans and Phytophthora capsici.</text>
</comment>
<evidence type="ECO:0000313" key="27">
    <source>
        <dbReference type="Proteomes" id="UP000092600"/>
    </source>
</evidence>
<dbReference type="InterPro" id="IPR017441">
    <property type="entry name" value="Protein_kinase_ATP_BS"/>
</dbReference>
<keyword evidence="9 24" id="KW-0732">Signal</keyword>
<keyword evidence="17 26" id="KW-0675">Receptor</keyword>
<keyword evidence="5" id="KW-1003">Cell membrane</keyword>
<dbReference type="GO" id="GO:0002229">
    <property type="term" value="P:defense response to oomycetes"/>
    <property type="evidence" value="ECO:0007669"/>
    <property type="project" value="UniProtKB-ARBA"/>
</dbReference>
<evidence type="ECO:0000256" key="5">
    <source>
        <dbReference type="ARBA" id="ARBA00022475"/>
    </source>
</evidence>
<feature type="signal peptide" evidence="24">
    <location>
        <begin position="1"/>
        <end position="27"/>
    </location>
</feature>
<comment type="caution">
    <text evidence="26">The sequence shown here is derived from an EMBL/GenBank/DDBJ whole genome shotgun (WGS) entry which is preliminary data.</text>
</comment>
<evidence type="ECO:0000256" key="2">
    <source>
        <dbReference type="ARBA" id="ARBA00008536"/>
    </source>
</evidence>
<comment type="similarity">
    <text evidence="3">In the C-terminal section; belongs to the protein kinase superfamily. Ser/Thr protein kinase family.</text>
</comment>
<evidence type="ECO:0000256" key="9">
    <source>
        <dbReference type="ARBA" id="ARBA00022729"/>
    </source>
</evidence>
<evidence type="ECO:0000256" key="24">
    <source>
        <dbReference type="SAM" id="SignalP"/>
    </source>
</evidence>
<sequence length="687" mass="75071">MSPSSFFSFVFFFSVSISISMIPSAAPLSFSFNFSDASADNSPPESIAFQGDAFFDHSIHLTKDGLVGPPTPASSGRAVFRRPVPLYHPRSRRLADFSTRFSFLVRSADPLHFGDGLAFFLSPFPSLLPNHSSGGFLGLFDAAAAAAADPAGQLVAVEFDTYENEWDPSADHVGVDVNSIRSAATLTWGSSMKDGRVANAWIAYDGAAQNLTVFLTYDDSPSFDGRPCSLSFAVDLRQHLPDRVAVGFSAATGGAVELHQILHWEFTSTLDPDNTLIDIEIAIAIAAGFAVLISILGLILFLLRRRRRNARNARRRKEAEEEEEEEDDSMAYDELAGEFEIGSGPRRFRYAELAAATDNFAEERKLGEGGFGAVYRGFLRSSKQEVAVKRVAKGSSQGRKEYVAEVRIISRLQHRNLVRLVGWCHDRDADFLLVYELVPNGSLDLHLYSTELFLPWQARYRVAVGLASAILYLHEECEQCVVHRDIKPSNVMLDSAFNAKLGDFGLARLIDHDDSIGAQTTVLAGTVGYLAPECVTTGKASKESDVYSFGIVALEIACGRRPVEPKEEPGRARLLPWAWEMHGRNAIQEAADDRLNKAFDEAELGRLVAVGLWCAHPDWTLRPSIRQAVAVLKFESPPPVLPPKMPVPVYFVPPIGYHGLSGAASSIADAGDSAFGTSSSSDRLLES</sequence>